<dbReference type="Gramene" id="HORVU.MOREX.r2.2HG0178630.1">
    <property type="protein sequence ID" value="HORVU.MOREX.r2.2HG0178630.1.CDS.1"/>
    <property type="gene ID" value="HORVU.MOREX.r2.2HG0178630"/>
</dbReference>
<dbReference type="Proteomes" id="UP000011116">
    <property type="component" value="Chromosome 2H"/>
</dbReference>
<feature type="region of interest" description="Disordered" evidence="1">
    <location>
        <begin position="299"/>
        <end position="357"/>
    </location>
</feature>
<name>A0A8I6WLN1_HORVV</name>
<reference evidence="4" key="2">
    <citation type="submission" date="2020-10" db="EMBL/GenBank/DDBJ databases">
        <authorList>
            <person name="Scholz U."/>
            <person name="Mascher M."/>
            <person name="Fiebig A."/>
        </authorList>
    </citation>
    <scope>NUCLEOTIDE SEQUENCE [LARGE SCALE GENOMIC DNA]</scope>
    <source>
        <strain evidence="4">cv. Morex</strain>
    </source>
</reference>
<dbReference type="Pfam" id="PF12937">
    <property type="entry name" value="F-box-like"/>
    <property type="match status" value="1"/>
</dbReference>
<protein>
    <recommendedName>
        <fullName evidence="6">F-box domain-containing protein</fullName>
    </recommendedName>
</protein>
<feature type="compositionally biased region" description="Acidic residues" evidence="1">
    <location>
        <begin position="316"/>
        <end position="353"/>
    </location>
</feature>
<keyword evidence="5" id="KW-1185">Reference proteome</keyword>
<dbReference type="CDD" id="cd09917">
    <property type="entry name" value="F-box_SF"/>
    <property type="match status" value="1"/>
</dbReference>
<dbReference type="InterPro" id="IPR036047">
    <property type="entry name" value="F-box-like_dom_sf"/>
</dbReference>
<evidence type="ECO:0000259" key="2">
    <source>
        <dbReference type="Pfam" id="PF03478"/>
    </source>
</evidence>
<evidence type="ECO:0000256" key="1">
    <source>
        <dbReference type="SAM" id="MobiDB-lite"/>
    </source>
</evidence>
<accession>A0A8I6WLN1</accession>
<evidence type="ECO:0000259" key="3">
    <source>
        <dbReference type="Pfam" id="PF12937"/>
    </source>
</evidence>
<evidence type="ECO:0008006" key="6">
    <source>
        <dbReference type="Google" id="ProtNLM"/>
    </source>
</evidence>
<organism evidence="4 5">
    <name type="scientific">Hordeum vulgare subsp. vulgare</name>
    <name type="common">Domesticated barley</name>
    <dbReference type="NCBI Taxonomy" id="112509"/>
    <lineage>
        <taxon>Eukaryota</taxon>
        <taxon>Viridiplantae</taxon>
        <taxon>Streptophyta</taxon>
        <taxon>Embryophyta</taxon>
        <taxon>Tracheophyta</taxon>
        <taxon>Spermatophyta</taxon>
        <taxon>Magnoliopsida</taxon>
        <taxon>Liliopsida</taxon>
        <taxon>Poales</taxon>
        <taxon>Poaceae</taxon>
        <taxon>BOP clade</taxon>
        <taxon>Pooideae</taxon>
        <taxon>Triticodae</taxon>
        <taxon>Triticeae</taxon>
        <taxon>Hordeinae</taxon>
        <taxon>Hordeum</taxon>
    </lineage>
</organism>
<sequence length="461" mass="51910">MGGVLSISTINNYAAHRRCGLAAPTHGTADWSGLPEDLLLTVMASLDVPSIVRSGAVCTSWHHVYKTFRRLRLPTPKQAPCLLYACDEYGADDAAALYCPSSNATFRVPFPRPPDERRGFVSSCHGWVSTICHWRSFYHHDQKRARMARLKNRLLHPSPTWAFHSGYNRVAVSSAADLTKCTVLIVHTPDEWRLSFARPGDKHWTLLPGLCSQHVLYNDKDGLFYALGLDSSVSTIDLNGTSSPIVTVIMRGVSAWDYPTKYLAFSPSGELMQIWRIYNCANIPIKYMLDEDAVDFAQEQDNDNDDDQNNDPGNPEPDDNDDDGGNDHDGDDGNNDEGDDHDDPETDDEDQDNSDGTTNKQLLIFKVDIGTQKLVELRDIGDHALFLGYNNAMFLPTKDFPAFKPNCAYLTHDSFDYKPTLPTDLGIWNLKERSMQKLRDAWPCMYSWLDLPTPIWITPRF</sequence>
<dbReference type="EnsemblPlants" id="HORVU.MOREX.r3.2HG0214880.1">
    <property type="protein sequence ID" value="HORVU.MOREX.r3.2HG0214880.1.CDS1"/>
    <property type="gene ID" value="HORVU.MOREX.r3.2HG0214880"/>
</dbReference>
<reference evidence="5" key="1">
    <citation type="journal article" date="2012" name="Nature">
        <title>A physical, genetic and functional sequence assembly of the barley genome.</title>
        <authorList>
            <consortium name="The International Barley Genome Sequencing Consortium"/>
            <person name="Mayer K.F."/>
            <person name="Waugh R."/>
            <person name="Brown J.W."/>
            <person name="Schulman A."/>
            <person name="Langridge P."/>
            <person name="Platzer M."/>
            <person name="Fincher G.B."/>
            <person name="Muehlbauer G.J."/>
            <person name="Sato K."/>
            <person name="Close T.J."/>
            <person name="Wise R.P."/>
            <person name="Stein N."/>
        </authorList>
    </citation>
    <scope>NUCLEOTIDE SEQUENCE [LARGE SCALE GENOMIC DNA]</scope>
    <source>
        <strain evidence="5">cv. Morex</strain>
    </source>
</reference>
<evidence type="ECO:0000313" key="5">
    <source>
        <dbReference type="Proteomes" id="UP000011116"/>
    </source>
</evidence>
<dbReference type="SUPFAM" id="SSF81383">
    <property type="entry name" value="F-box domain"/>
    <property type="match status" value="1"/>
</dbReference>
<evidence type="ECO:0000313" key="4">
    <source>
        <dbReference type="EnsemblPlants" id="HORVU.MOREX.r3.2HG0214880.1.CDS1"/>
    </source>
</evidence>
<dbReference type="AlphaFoldDB" id="A0A8I6WLN1"/>
<dbReference type="InterPro" id="IPR001810">
    <property type="entry name" value="F-box_dom"/>
</dbReference>
<dbReference type="Pfam" id="PF03478">
    <property type="entry name" value="Beta-prop_KIB1-4"/>
    <property type="match status" value="1"/>
</dbReference>
<dbReference type="PANTHER" id="PTHR44586:SF17">
    <property type="entry name" value="DUF295 DOMAIN-CONTAINING PROTEIN"/>
    <property type="match status" value="1"/>
</dbReference>
<reference evidence="4" key="3">
    <citation type="submission" date="2022-01" db="UniProtKB">
        <authorList>
            <consortium name="EnsemblPlants"/>
        </authorList>
    </citation>
    <scope>IDENTIFICATION</scope>
    <source>
        <strain evidence="4">subsp. vulgare</strain>
    </source>
</reference>
<dbReference type="InterPro" id="IPR005174">
    <property type="entry name" value="KIB1-4_b-propeller"/>
</dbReference>
<proteinExistence type="predicted"/>
<feature type="domain" description="KIB1-4 beta-propeller" evidence="2">
    <location>
        <begin position="100"/>
        <end position="429"/>
    </location>
</feature>
<feature type="compositionally biased region" description="Acidic residues" evidence="1">
    <location>
        <begin position="299"/>
        <end position="309"/>
    </location>
</feature>
<dbReference type="Gramene" id="HORVU.MOREX.r3.2HG0214880.1">
    <property type="protein sequence ID" value="HORVU.MOREX.r3.2HG0214880.1.CDS1"/>
    <property type="gene ID" value="HORVU.MOREX.r3.2HG0214880"/>
</dbReference>
<dbReference type="Gene3D" id="1.20.1280.50">
    <property type="match status" value="1"/>
</dbReference>
<dbReference type="PANTHER" id="PTHR44586">
    <property type="entry name" value="F-BOX DOMAIN CONTAINING PROTEIN, EXPRESSED"/>
    <property type="match status" value="1"/>
</dbReference>
<feature type="domain" description="F-box" evidence="3">
    <location>
        <begin position="31"/>
        <end position="64"/>
    </location>
</feature>